<dbReference type="Proteomes" id="UP000290657">
    <property type="component" value="Unassembled WGS sequence"/>
</dbReference>
<reference evidence="1 2" key="1">
    <citation type="submission" date="2017-10" db="EMBL/GenBank/DDBJ databases">
        <title>Genomics of the genus Arcobacter.</title>
        <authorList>
            <person name="Perez-Cataluna A."/>
            <person name="Figueras M.J."/>
        </authorList>
    </citation>
    <scope>NUCLEOTIDE SEQUENCE [LARGE SCALE GENOMIC DNA]</scope>
    <source>
        <strain evidence="1 2">CECT 8987</strain>
    </source>
</reference>
<dbReference type="EMBL" id="PDKN01000002">
    <property type="protein sequence ID" value="RXJ60316.1"/>
    <property type="molecule type" value="Genomic_DNA"/>
</dbReference>
<keyword evidence="2" id="KW-1185">Reference proteome</keyword>
<protein>
    <submittedName>
        <fullName evidence="1">Uncharacterized protein</fullName>
    </submittedName>
</protein>
<dbReference type="AlphaFoldDB" id="A0A4Q0XSG7"/>
<comment type="caution">
    <text evidence="1">The sequence shown here is derived from an EMBL/GenBank/DDBJ whole genome shotgun (WGS) entry which is preliminary data.</text>
</comment>
<proteinExistence type="predicted"/>
<evidence type="ECO:0000313" key="1">
    <source>
        <dbReference type="EMBL" id="RXJ60316.1"/>
    </source>
</evidence>
<accession>A0A4Q0XSG7</accession>
<organism evidence="1 2">
    <name type="scientific">Candidatus Marinarcus aquaticus</name>
    <dbReference type="NCBI Taxonomy" id="2044504"/>
    <lineage>
        <taxon>Bacteria</taxon>
        <taxon>Pseudomonadati</taxon>
        <taxon>Campylobacterota</taxon>
        <taxon>Epsilonproteobacteria</taxon>
        <taxon>Campylobacterales</taxon>
        <taxon>Arcobacteraceae</taxon>
        <taxon>Candidatus Marinarcus</taxon>
    </lineage>
</organism>
<sequence>MDLTASQTAKYVGLSRQTINHYYKIMRAALPQEMVDKPIKSLSVGYMIIQNQAYFYAKQEENYFYIEMNSSLFNDLYETYLFPLTHHTKANCIRLIYNAYTQKYISLGYFRHDLALNDFISTRLKKFRGLKKESHALHFKESILRFNHTQKELQKMLSLKLGLQN</sequence>
<gene>
    <name evidence="1" type="ORF">CRV04_04760</name>
</gene>
<evidence type="ECO:0000313" key="2">
    <source>
        <dbReference type="Proteomes" id="UP000290657"/>
    </source>
</evidence>
<name>A0A4Q0XSG7_9BACT</name>